<dbReference type="RefSeq" id="WP_184898251.1">
    <property type="nucleotide sequence ID" value="NZ_JACHMX010000001.1"/>
</dbReference>
<sequence>MGTTQLGQGKSQQEAEVEEEDGIIKYACLYNGVNGLYLHVFPEKERSVPSMVTQTKKLCVKPPTMLPGIGDAAWYCEVEGDFMSTMVYKRGHGQIRFAWVYLIGETRSDVYETMAKRLAERL</sequence>
<name>A0A841B709_9PSEU</name>
<proteinExistence type="predicted"/>
<reference evidence="1 2" key="1">
    <citation type="submission" date="2020-08" db="EMBL/GenBank/DDBJ databases">
        <title>Sequencing the genomes of 1000 actinobacteria strains.</title>
        <authorList>
            <person name="Klenk H.-P."/>
        </authorList>
    </citation>
    <scope>NUCLEOTIDE SEQUENCE [LARGE SCALE GENOMIC DNA]</scope>
    <source>
        <strain evidence="1 2">DSM 45272</strain>
    </source>
</reference>
<comment type="caution">
    <text evidence="1">The sequence shown here is derived from an EMBL/GenBank/DDBJ whole genome shotgun (WGS) entry which is preliminary data.</text>
</comment>
<protein>
    <submittedName>
        <fullName evidence="1">Uncharacterized protein</fullName>
    </submittedName>
</protein>
<organism evidence="1 2">
    <name type="scientific">Amycolatopsis umgeniensis</name>
    <dbReference type="NCBI Taxonomy" id="336628"/>
    <lineage>
        <taxon>Bacteria</taxon>
        <taxon>Bacillati</taxon>
        <taxon>Actinomycetota</taxon>
        <taxon>Actinomycetes</taxon>
        <taxon>Pseudonocardiales</taxon>
        <taxon>Pseudonocardiaceae</taxon>
        <taxon>Amycolatopsis</taxon>
    </lineage>
</organism>
<evidence type="ECO:0000313" key="2">
    <source>
        <dbReference type="Proteomes" id="UP000580861"/>
    </source>
</evidence>
<keyword evidence="2" id="KW-1185">Reference proteome</keyword>
<gene>
    <name evidence="1" type="ORF">HDA45_004415</name>
</gene>
<dbReference type="Proteomes" id="UP000580861">
    <property type="component" value="Unassembled WGS sequence"/>
</dbReference>
<dbReference type="AlphaFoldDB" id="A0A841B709"/>
<dbReference type="EMBL" id="JACHMX010000001">
    <property type="protein sequence ID" value="MBB5854328.1"/>
    <property type="molecule type" value="Genomic_DNA"/>
</dbReference>
<evidence type="ECO:0000313" key="1">
    <source>
        <dbReference type="EMBL" id="MBB5854328.1"/>
    </source>
</evidence>
<accession>A0A841B709</accession>